<dbReference type="PANTHER" id="PTHR30625:SF11">
    <property type="entry name" value="MOTA_TOLQ_EXBB PROTON CHANNEL DOMAIN-CONTAINING PROTEIN"/>
    <property type="match status" value="1"/>
</dbReference>
<dbReference type="Pfam" id="PF01618">
    <property type="entry name" value="MotA_ExbB"/>
    <property type="match status" value="2"/>
</dbReference>
<dbReference type="GO" id="GO:0017038">
    <property type="term" value="P:protein import"/>
    <property type="evidence" value="ECO:0007669"/>
    <property type="project" value="TreeGrafter"/>
</dbReference>
<evidence type="ECO:0000256" key="4">
    <source>
        <dbReference type="ARBA" id="ARBA00022989"/>
    </source>
</evidence>
<feature type="transmembrane region" description="Helical" evidence="8">
    <location>
        <begin position="493"/>
        <end position="514"/>
    </location>
</feature>
<feature type="chain" id="PRO_5022911310" description="MotA/TolQ/ExbB proton channel domain-containing protein" evidence="9">
    <location>
        <begin position="23"/>
        <end position="647"/>
    </location>
</feature>
<evidence type="ECO:0000259" key="10">
    <source>
        <dbReference type="Pfam" id="PF01618"/>
    </source>
</evidence>
<evidence type="ECO:0000256" key="5">
    <source>
        <dbReference type="ARBA" id="ARBA00023136"/>
    </source>
</evidence>
<dbReference type="InterPro" id="IPR050790">
    <property type="entry name" value="ExbB/TolQ_transport"/>
</dbReference>
<feature type="transmembrane region" description="Helical" evidence="8">
    <location>
        <begin position="572"/>
        <end position="595"/>
    </location>
</feature>
<evidence type="ECO:0000256" key="3">
    <source>
        <dbReference type="ARBA" id="ARBA00022692"/>
    </source>
</evidence>
<evidence type="ECO:0000256" key="9">
    <source>
        <dbReference type="SAM" id="SignalP"/>
    </source>
</evidence>
<dbReference type="AlphaFoldDB" id="A0A5A7N9S6"/>
<dbReference type="GO" id="GO:0005886">
    <property type="term" value="C:plasma membrane"/>
    <property type="evidence" value="ECO:0007669"/>
    <property type="project" value="UniProtKB-SubCell"/>
</dbReference>
<evidence type="ECO:0000256" key="7">
    <source>
        <dbReference type="SAM" id="MobiDB-lite"/>
    </source>
</evidence>
<organism evidence="11 12">
    <name type="scientific">Iodidimonas nitroreducens</name>
    <dbReference type="NCBI Taxonomy" id="1236968"/>
    <lineage>
        <taxon>Bacteria</taxon>
        <taxon>Pseudomonadati</taxon>
        <taxon>Pseudomonadota</taxon>
        <taxon>Alphaproteobacteria</taxon>
        <taxon>Iodidimonadales</taxon>
        <taxon>Iodidimonadaceae</taxon>
        <taxon>Iodidimonas</taxon>
    </lineage>
</organism>
<reference evidence="11 12" key="1">
    <citation type="submission" date="2019-09" db="EMBL/GenBank/DDBJ databases">
        <title>NBRP : Genome information of microbial organism related human and environment.</title>
        <authorList>
            <person name="Hattori M."/>
            <person name="Oshima K."/>
            <person name="Inaba H."/>
            <person name="Suda W."/>
            <person name="Sakamoto M."/>
            <person name="Iino T."/>
            <person name="Kitahara M."/>
            <person name="Oshida Y."/>
            <person name="Iida T."/>
            <person name="Kudo T."/>
            <person name="Itoh T."/>
            <person name="Ohkuma M."/>
        </authorList>
    </citation>
    <scope>NUCLEOTIDE SEQUENCE [LARGE SCALE GENOMIC DNA]</scope>
    <source>
        <strain evidence="11 12">Q-1</strain>
    </source>
</reference>
<feature type="transmembrane region" description="Helical" evidence="8">
    <location>
        <begin position="381"/>
        <end position="408"/>
    </location>
</feature>
<feature type="signal peptide" evidence="9">
    <location>
        <begin position="1"/>
        <end position="22"/>
    </location>
</feature>
<keyword evidence="5 8" id="KW-0472">Membrane</keyword>
<feature type="region of interest" description="Disordered" evidence="7">
    <location>
        <begin position="52"/>
        <end position="96"/>
    </location>
</feature>
<dbReference type="InterPro" id="IPR002898">
    <property type="entry name" value="MotA_ExbB_proton_chnl"/>
</dbReference>
<protein>
    <recommendedName>
        <fullName evidence="10">MotA/TolQ/ExbB proton channel domain-containing protein</fullName>
    </recommendedName>
</protein>
<comment type="subcellular location">
    <subcellularLocation>
        <location evidence="1">Cell membrane</location>
        <topology evidence="1">Multi-pass membrane protein</topology>
    </subcellularLocation>
    <subcellularLocation>
        <location evidence="6">Membrane</location>
        <topology evidence="6">Multi-pass membrane protein</topology>
    </subcellularLocation>
</comment>
<sequence length="647" mass="70395">MNKFFTTAIALVMSSVASVAFAQDSAEQTEPPAPQSQMRPADLDALLEQVRRGRVTETSEHREREAEFRARRDQQDRMLTEARQERGAEEKTAENLERTIQNNEQRIRELDATLQERLGELKEMFGVLQQVAGDMRGVIEGSLVTVEYGKAERVDGINKLIEKASRSSTLPSIAEIEVLWQQMMLEMVASGEVTKFDHTVVASTGEKQTVPLVRVGNFNLVSDGKYYDYLAESGNVVELGRQPSARFTGSASALVNAEPGETVAFGVDPTRGQLLSLLIQSPTLQERIDQGGAVGYVTLALGAIGVLIAIIKAITLSITTAKVRGQSKNPGDPKASNPLGRVLSVYRENKGVDVETLELKLDEAILRETPALERGLTVIKLISAVAPLLGLLGTVTGMIATFQAITLFGTGDPKLMANGISQALVTTVIGLVVAIPTLLMHSFVAGMSKKVIHVLEEQSAGIMLFTRKRSMVVQSLLDALTAIQIFMEKGGVVLYGVLAVTFIMWILIIERIWYFTVNAKLDVKQALSAWESRDERRSWYAHKVRTAMISEVSQNLNTNIDLIKTLVATCPLVGLLGTVTGMVSVFDVMAVLGSGNARAMADGVSKATIPTMAGMVAALSGVFMSTWIERKAKSQAERLEDTLTMDH</sequence>
<keyword evidence="9" id="KW-0732">Signal</keyword>
<feature type="transmembrane region" description="Helical" evidence="8">
    <location>
        <begin position="471"/>
        <end position="487"/>
    </location>
</feature>
<feature type="domain" description="MotA/TolQ/ExbB proton channel" evidence="10">
    <location>
        <begin position="526"/>
        <end position="640"/>
    </location>
</feature>
<comment type="similarity">
    <text evidence="6">Belongs to the exbB/tolQ family.</text>
</comment>
<comment type="caution">
    <text evidence="11">The sequence shown here is derived from an EMBL/GenBank/DDBJ whole genome shotgun (WGS) entry which is preliminary data.</text>
</comment>
<keyword evidence="4 8" id="KW-1133">Transmembrane helix</keyword>
<gene>
    <name evidence="11" type="ORF">JCM17846_20670</name>
</gene>
<evidence type="ECO:0000256" key="1">
    <source>
        <dbReference type="ARBA" id="ARBA00004651"/>
    </source>
</evidence>
<keyword evidence="12" id="KW-1185">Reference proteome</keyword>
<name>A0A5A7N9S6_9PROT</name>
<evidence type="ECO:0000256" key="6">
    <source>
        <dbReference type="RuleBase" id="RU004057"/>
    </source>
</evidence>
<feature type="transmembrane region" description="Helical" evidence="8">
    <location>
        <begin position="420"/>
        <end position="440"/>
    </location>
</feature>
<keyword evidence="6" id="KW-0653">Protein transport</keyword>
<evidence type="ECO:0000256" key="8">
    <source>
        <dbReference type="SAM" id="Phobius"/>
    </source>
</evidence>
<dbReference type="PANTHER" id="PTHR30625">
    <property type="entry name" value="PROTEIN TOLQ"/>
    <property type="match status" value="1"/>
</dbReference>
<dbReference type="EMBL" id="BKCN01000010">
    <property type="protein sequence ID" value="GER04385.1"/>
    <property type="molecule type" value="Genomic_DNA"/>
</dbReference>
<evidence type="ECO:0000256" key="2">
    <source>
        <dbReference type="ARBA" id="ARBA00022475"/>
    </source>
</evidence>
<proteinExistence type="inferred from homology"/>
<keyword evidence="3 8" id="KW-0812">Transmembrane</keyword>
<feature type="transmembrane region" description="Helical" evidence="8">
    <location>
        <begin position="607"/>
        <end position="628"/>
    </location>
</feature>
<keyword evidence="2" id="KW-1003">Cell membrane</keyword>
<accession>A0A5A7N9S6</accession>
<feature type="domain" description="MotA/TolQ/ExbB proton channel" evidence="10">
    <location>
        <begin position="346"/>
        <end position="456"/>
    </location>
</feature>
<dbReference type="Proteomes" id="UP000324996">
    <property type="component" value="Unassembled WGS sequence"/>
</dbReference>
<feature type="transmembrane region" description="Helical" evidence="8">
    <location>
        <begin position="293"/>
        <end position="314"/>
    </location>
</feature>
<evidence type="ECO:0000313" key="12">
    <source>
        <dbReference type="Proteomes" id="UP000324996"/>
    </source>
</evidence>
<keyword evidence="6" id="KW-0813">Transport</keyword>
<dbReference type="RefSeq" id="WP_313981011.1">
    <property type="nucleotide sequence ID" value="NZ_BKCN01000010.1"/>
</dbReference>
<evidence type="ECO:0000313" key="11">
    <source>
        <dbReference type="EMBL" id="GER04385.1"/>
    </source>
</evidence>